<dbReference type="InterPro" id="IPR005141">
    <property type="entry name" value="eRF1_2"/>
</dbReference>
<dbReference type="EMBL" id="LGRX02034355">
    <property type="protein sequence ID" value="KAK3238026.1"/>
    <property type="molecule type" value="Genomic_DNA"/>
</dbReference>
<protein>
    <recommendedName>
        <fullName evidence="6">Protein pelota homolog</fullName>
    </recommendedName>
</protein>
<dbReference type="GO" id="GO:0032790">
    <property type="term" value="P:ribosome disassembly"/>
    <property type="evidence" value="ECO:0007669"/>
    <property type="project" value="TreeGrafter"/>
</dbReference>
<comment type="similarity">
    <text evidence="3 6">Belongs to the eukaryotic release factor 1 family. Pelota subfamily.</text>
</comment>
<dbReference type="InterPro" id="IPR038069">
    <property type="entry name" value="Pelota/DOM34_N"/>
</dbReference>
<dbReference type="SUPFAM" id="SSF159065">
    <property type="entry name" value="Dom34/Pelota N-terminal domain-like"/>
    <property type="match status" value="1"/>
</dbReference>
<gene>
    <name evidence="8" type="ORF">CYMTET_51931</name>
</gene>
<dbReference type="InterPro" id="IPR058547">
    <property type="entry name" value="Pelota_N"/>
</dbReference>
<dbReference type="SUPFAM" id="SSF55315">
    <property type="entry name" value="L30e-like"/>
    <property type="match status" value="1"/>
</dbReference>
<comment type="cofactor">
    <cofactor evidence="1 6">
        <name>a divalent metal cation</name>
        <dbReference type="ChEBI" id="CHEBI:60240"/>
    </cofactor>
</comment>
<evidence type="ECO:0000256" key="1">
    <source>
        <dbReference type="ARBA" id="ARBA00001968"/>
    </source>
</evidence>
<dbReference type="FunFam" id="3.30.420.60:FF:000002">
    <property type="entry name" value="Protein pelota homolog"/>
    <property type="match status" value="1"/>
</dbReference>
<reference evidence="8 9" key="1">
    <citation type="journal article" date="2015" name="Genome Biol. Evol.">
        <title>Comparative Genomics of a Bacterivorous Green Alga Reveals Evolutionary Causalities and Consequences of Phago-Mixotrophic Mode of Nutrition.</title>
        <authorList>
            <person name="Burns J.A."/>
            <person name="Paasch A."/>
            <person name="Narechania A."/>
            <person name="Kim E."/>
        </authorList>
    </citation>
    <scope>NUCLEOTIDE SEQUENCE [LARGE SCALE GENOMIC DNA]</scope>
    <source>
        <strain evidence="8 9">PLY_AMNH</strain>
    </source>
</reference>
<organism evidence="8 9">
    <name type="scientific">Cymbomonas tetramitiformis</name>
    <dbReference type="NCBI Taxonomy" id="36881"/>
    <lineage>
        <taxon>Eukaryota</taxon>
        <taxon>Viridiplantae</taxon>
        <taxon>Chlorophyta</taxon>
        <taxon>Pyramimonadophyceae</taxon>
        <taxon>Pyramimonadales</taxon>
        <taxon>Pyramimonadaceae</taxon>
        <taxon>Cymbomonas</taxon>
    </lineage>
</organism>
<dbReference type="GO" id="GO:0071025">
    <property type="term" value="P:RNA surveillance"/>
    <property type="evidence" value="ECO:0007669"/>
    <property type="project" value="InterPro"/>
</dbReference>
<dbReference type="Pfam" id="PF03465">
    <property type="entry name" value="eRF1_3"/>
    <property type="match status" value="1"/>
</dbReference>
<dbReference type="GO" id="GO:0070481">
    <property type="term" value="P:nuclear-transcribed mRNA catabolic process, non-stop decay"/>
    <property type="evidence" value="ECO:0007669"/>
    <property type="project" value="InterPro"/>
</dbReference>
<evidence type="ECO:0000256" key="4">
    <source>
        <dbReference type="ARBA" id="ARBA00022490"/>
    </source>
</evidence>
<evidence type="ECO:0000313" key="9">
    <source>
        <dbReference type="Proteomes" id="UP001190700"/>
    </source>
</evidence>
<keyword evidence="9" id="KW-1185">Reference proteome</keyword>
<dbReference type="GO" id="GO:0070651">
    <property type="term" value="P:nonfunctional rRNA decay"/>
    <property type="evidence" value="ECO:0007669"/>
    <property type="project" value="TreeGrafter"/>
</dbReference>
<dbReference type="SMART" id="SM01194">
    <property type="entry name" value="eRF1_1"/>
    <property type="match status" value="1"/>
</dbReference>
<dbReference type="PANTHER" id="PTHR10853">
    <property type="entry name" value="PELOTA"/>
    <property type="match status" value="1"/>
</dbReference>
<dbReference type="GO" id="GO:0046872">
    <property type="term" value="F:metal ion binding"/>
    <property type="evidence" value="ECO:0007669"/>
    <property type="project" value="UniProtKB-KW"/>
</dbReference>
<dbReference type="Gene3D" id="3.30.1330.30">
    <property type="match status" value="1"/>
</dbReference>
<evidence type="ECO:0000256" key="5">
    <source>
        <dbReference type="ARBA" id="ARBA00022723"/>
    </source>
</evidence>
<dbReference type="InterPro" id="IPR005142">
    <property type="entry name" value="eRF1_3"/>
</dbReference>
<comment type="caution">
    <text evidence="8">The sequence shown here is derived from an EMBL/GenBank/DDBJ whole genome shotgun (WGS) entry which is preliminary data.</text>
</comment>
<sequence>MKLIHKAVDGDGAGTVKLVPENGEDLWHVYNLVAKDDLCFATTLRKVTKESASGKQDSERIKLKLQVAVEATEFDPEAEELRLKGQNLTENEHVRLGAYHTLTIEPQRPLSITKQLWDDVHLGVIEQACNPAASADLAAVLIEEGVAHVCLVGGSCTFLKAKIEQNMPRKRGAAAAGYDKALGKFFEKVLQAVLANVNFDVVRCLVLAGPGFVKDQLHAYMLQEAQRRDLTAIQTHKSSLLLAHASSGYKHALKEVLVQPAVANQIKDTKAAAEVRALDSFYTMLSNDSARAFYGPGHVMAAHEHLAIDTLLIADSLFRSMDLAERTKWVAMVESVRAANGTVHIFSSMHISGEQLQQLTGVAAILRFPLPEIEDMEF</sequence>
<evidence type="ECO:0000313" key="8">
    <source>
        <dbReference type="EMBL" id="KAK3238026.1"/>
    </source>
</evidence>
<dbReference type="FunFam" id="2.30.30.870:FF:000001">
    <property type="entry name" value="Protein pelota homolog"/>
    <property type="match status" value="1"/>
</dbReference>
<dbReference type="PANTHER" id="PTHR10853:SF0">
    <property type="entry name" value="PROTEIN PELOTA HOMOLOG"/>
    <property type="match status" value="1"/>
</dbReference>
<dbReference type="NCBIfam" id="TIGR00111">
    <property type="entry name" value="pelota"/>
    <property type="match status" value="1"/>
</dbReference>
<keyword evidence="4 6" id="KW-0963">Cytoplasm</keyword>
<dbReference type="InterPro" id="IPR005140">
    <property type="entry name" value="eRF1_Pelota-like_N"/>
</dbReference>
<comment type="function">
    <text evidence="6">Component of the Pelota-HBS1L complex, a complex that recognizes stalled ribosomes and triggers the No-Go Decay (NGD) pathway. In the Pelota-HBS1L complex, pelo recognizes ribosomes stalled at the 3' end of an mRNA and engages stalled ribosomes by destabilizing mRNA in the mRNA channel.</text>
</comment>
<dbReference type="Pfam" id="PF03464">
    <property type="entry name" value="eRF1_2"/>
    <property type="match status" value="1"/>
</dbReference>
<evidence type="ECO:0000256" key="2">
    <source>
        <dbReference type="ARBA" id="ARBA00004496"/>
    </source>
</evidence>
<evidence type="ECO:0000259" key="7">
    <source>
        <dbReference type="SMART" id="SM01194"/>
    </source>
</evidence>
<dbReference type="GO" id="GO:0070966">
    <property type="term" value="P:nuclear-transcribed mRNA catabolic process, no-go decay"/>
    <property type="evidence" value="ECO:0007669"/>
    <property type="project" value="InterPro"/>
</dbReference>
<evidence type="ECO:0000256" key="3">
    <source>
        <dbReference type="ARBA" id="ARBA00009504"/>
    </source>
</evidence>
<dbReference type="Pfam" id="PF26356">
    <property type="entry name" value="Pelota_N"/>
    <property type="match status" value="1"/>
</dbReference>
<dbReference type="SUPFAM" id="SSF53137">
    <property type="entry name" value="Translational machinery components"/>
    <property type="match status" value="1"/>
</dbReference>
<dbReference type="Gene3D" id="2.30.30.870">
    <property type="entry name" value="Pelota, domain A"/>
    <property type="match status" value="1"/>
</dbReference>
<dbReference type="Gene3D" id="3.30.420.60">
    <property type="entry name" value="eRF1 domain 2"/>
    <property type="match status" value="1"/>
</dbReference>
<dbReference type="GO" id="GO:0005737">
    <property type="term" value="C:cytoplasm"/>
    <property type="evidence" value="ECO:0007669"/>
    <property type="project" value="UniProtKB-SubCell"/>
</dbReference>
<dbReference type="Proteomes" id="UP001190700">
    <property type="component" value="Unassembled WGS sequence"/>
</dbReference>
<comment type="subcellular location">
    <subcellularLocation>
        <location evidence="2 6">Cytoplasm</location>
    </subcellularLocation>
</comment>
<dbReference type="FunFam" id="3.30.1330.30:FF:000008">
    <property type="entry name" value="Protein pelota homolog"/>
    <property type="match status" value="1"/>
</dbReference>
<accession>A0AAE0ERK9</accession>
<proteinExistence type="inferred from homology"/>
<feature type="domain" description="eRF1/Pelota-like N-terminal" evidence="7">
    <location>
        <begin position="1"/>
        <end position="130"/>
    </location>
</feature>
<name>A0AAE0ERK9_9CHLO</name>
<dbReference type="InterPro" id="IPR029064">
    <property type="entry name" value="Ribosomal_eL30-like_sf"/>
</dbReference>
<dbReference type="InterPro" id="IPR042226">
    <property type="entry name" value="eFR1_2_sf"/>
</dbReference>
<dbReference type="InterPro" id="IPR004405">
    <property type="entry name" value="TF_pelota"/>
</dbReference>
<dbReference type="AlphaFoldDB" id="A0AAE0ERK9"/>
<keyword evidence="5 6" id="KW-0479">Metal-binding</keyword>
<evidence type="ECO:0000256" key="6">
    <source>
        <dbReference type="RuleBase" id="RU362019"/>
    </source>
</evidence>